<feature type="coiled-coil region" evidence="1">
    <location>
        <begin position="82"/>
        <end position="116"/>
    </location>
</feature>
<dbReference type="PANTHER" id="PTHR33248">
    <property type="entry name" value="ZINC ION-BINDING PROTEIN"/>
    <property type="match status" value="1"/>
</dbReference>
<keyword evidence="3" id="KW-0472">Membrane</keyword>
<keyword evidence="3" id="KW-0812">Transmembrane</keyword>
<keyword evidence="3" id="KW-1133">Transmembrane helix</keyword>
<accession>A0AAD4ITH4</accession>
<evidence type="ECO:0008006" key="6">
    <source>
        <dbReference type="Google" id="ProtNLM"/>
    </source>
</evidence>
<evidence type="ECO:0000256" key="1">
    <source>
        <dbReference type="SAM" id="Coils"/>
    </source>
</evidence>
<name>A0AAD4ITH4_PERFH</name>
<dbReference type="EMBL" id="SDAM02002213">
    <property type="protein sequence ID" value="KAH6821293.1"/>
    <property type="molecule type" value="Genomic_DNA"/>
</dbReference>
<evidence type="ECO:0000256" key="2">
    <source>
        <dbReference type="SAM" id="MobiDB-lite"/>
    </source>
</evidence>
<evidence type="ECO:0000313" key="5">
    <source>
        <dbReference type="Proteomes" id="UP001190926"/>
    </source>
</evidence>
<organism evidence="4 5">
    <name type="scientific">Perilla frutescens var. hirtella</name>
    <name type="common">Perilla citriodora</name>
    <name type="synonym">Perilla setoyensis</name>
    <dbReference type="NCBI Taxonomy" id="608512"/>
    <lineage>
        <taxon>Eukaryota</taxon>
        <taxon>Viridiplantae</taxon>
        <taxon>Streptophyta</taxon>
        <taxon>Embryophyta</taxon>
        <taxon>Tracheophyta</taxon>
        <taxon>Spermatophyta</taxon>
        <taxon>Magnoliopsida</taxon>
        <taxon>eudicotyledons</taxon>
        <taxon>Gunneridae</taxon>
        <taxon>Pentapetalae</taxon>
        <taxon>asterids</taxon>
        <taxon>lamiids</taxon>
        <taxon>Lamiales</taxon>
        <taxon>Lamiaceae</taxon>
        <taxon>Nepetoideae</taxon>
        <taxon>Elsholtzieae</taxon>
        <taxon>Perilla</taxon>
    </lineage>
</organism>
<evidence type="ECO:0000313" key="4">
    <source>
        <dbReference type="EMBL" id="KAH6821293.1"/>
    </source>
</evidence>
<dbReference type="AlphaFoldDB" id="A0AAD4ITH4"/>
<keyword evidence="5" id="KW-1185">Reference proteome</keyword>
<sequence>MDTSSGDSTGSHLSENSAAKNRRRVCDKHNLADLFMSRTDANPFRRFVKCPERVRGCTFFDWVDDPMPDYQTTWVGRPKLQKEALEDQVHAKLAVVKNLSERIVVKEREIMLLQGRCAELEALVKKCHRESRLRKGIFAGIVVVLLIVVVFFVVV</sequence>
<dbReference type="Proteomes" id="UP001190926">
    <property type="component" value="Unassembled WGS sequence"/>
</dbReference>
<feature type="transmembrane region" description="Helical" evidence="3">
    <location>
        <begin position="136"/>
        <end position="154"/>
    </location>
</feature>
<feature type="region of interest" description="Disordered" evidence="2">
    <location>
        <begin position="1"/>
        <end position="21"/>
    </location>
</feature>
<proteinExistence type="predicted"/>
<protein>
    <recommendedName>
        <fullName evidence="6">Zinc finger GRF-type domain-containing protein</fullName>
    </recommendedName>
</protein>
<keyword evidence="1" id="KW-0175">Coiled coil</keyword>
<comment type="caution">
    <text evidence="4">The sequence shown here is derived from an EMBL/GenBank/DDBJ whole genome shotgun (WGS) entry which is preliminary data.</text>
</comment>
<evidence type="ECO:0000256" key="3">
    <source>
        <dbReference type="SAM" id="Phobius"/>
    </source>
</evidence>
<gene>
    <name evidence="4" type="ORF">C2S53_018925</name>
</gene>
<reference evidence="4 5" key="1">
    <citation type="journal article" date="2021" name="Nat. Commun.">
        <title>Incipient diploidization of the medicinal plant Perilla within 10,000 years.</title>
        <authorList>
            <person name="Zhang Y."/>
            <person name="Shen Q."/>
            <person name="Leng L."/>
            <person name="Zhang D."/>
            <person name="Chen S."/>
            <person name="Shi Y."/>
            <person name="Ning Z."/>
            <person name="Chen S."/>
        </authorList>
    </citation>
    <scope>NUCLEOTIDE SEQUENCE [LARGE SCALE GENOMIC DNA]</scope>
    <source>
        <strain evidence="5">cv. PC099</strain>
    </source>
</reference>
<feature type="compositionally biased region" description="Polar residues" evidence="2">
    <location>
        <begin position="1"/>
        <end position="19"/>
    </location>
</feature>